<keyword evidence="3" id="KW-1185">Reference proteome</keyword>
<evidence type="ECO:0008006" key="4">
    <source>
        <dbReference type="Google" id="ProtNLM"/>
    </source>
</evidence>
<keyword evidence="1" id="KW-0812">Transmembrane</keyword>
<sequence>MGLRTRLTTYVPDRPPTWLEVGLAVLILVVYGLSLTTRSLWIPAVVAGFVLFALGLGPVSNSAVGRRFGNWFRGIGYSGRGTLIVLFAVGVAVGSQSPLFPTLLLADIAYGGLGACVLFTALHLAVARDVSGWSTPRSDADKP</sequence>
<dbReference type="RefSeq" id="WP_256395730.1">
    <property type="nucleotide sequence ID" value="NZ_JANHDJ010000002.1"/>
</dbReference>
<dbReference type="Proteomes" id="UP001597052">
    <property type="component" value="Unassembled WGS sequence"/>
</dbReference>
<keyword evidence="1" id="KW-1133">Transmembrane helix</keyword>
<feature type="transmembrane region" description="Helical" evidence="1">
    <location>
        <begin position="108"/>
        <end position="127"/>
    </location>
</feature>
<evidence type="ECO:0000313" key="3">
    <source>
        <dbReference type="Proteomes" id="UP001597052"/>
    </source>
</evidence>
<reference evidence="2 3" key="1">
    <citation type="journal article" date="2019" name="Int. J. Syst. Evol. Microbiol.">
        <title>The Global Catalogue of Microorganisms (GCM) 10K type strain sequencing project: providing services to taxonomists for standard genome sequencing and annotation.</title>
        <authorList>
            <consortium name="The Broad Institute Genomics Platform"/>
            <consortium name="The Broad Institute Genome Sequencing Center for Infectious Disease"/>
            <person name="Wu L."/>
            <person name="Ma J."/>
        </authorList>
    </citation>
    <scope>NUCLEOTIDE SEQUENCE [LARGE SCALE GENOMIC DNA]</scope>
    <source>
        <strain evidence="2 3">CGMCC 1.10593</strain>
    </source>
</reference>
<accession>A0ABD6D944</accession>
<feature type="transmembrane region" description="Helical" evidence="1">
    <location>
        <begin position="40"/>
        <end position="59"/>
    </location>
</feature>
<protein>
    <recommendedName>
        <fullName evidence="4">DUF4395 domain-containing protein</fullName>
    </recommendedName>
</protein>
<organism evidence="2 3">
    <name type="scientific">Halohasta litorea</name>
    <dbReference type="NCBI Taxonomy" id="869891"/>
    <lineage>
        <taxon>Archaea</taxon>
        <taxon>Methanobacteriati</taxon>
        <taxon>Methanobacteriota</taxon>
        <taxon>Stenosarchaea group</taxon>
        <taxon>Halobacteria</taxon>
        <taxon>Halobacteriales</taxon>
        <taxon>Haloferacaceae</taxon>
        <taxon>Halohasta</taxon>
    </lineage>
</organism>
<evidence type="ECO:0000313" key="2">
    <source>
        <dbReference type="EMBL" id="MFD1641892.1"/>
    </source>
</evidence>
<gene>
    <name evidence="2" type="ORF">ACFSBW_08400</name>
</gene>
<proteinExistence type="predicted"/>
<feature type="transmembrane region" description="Helical" evidence="1">
    <location>
        <begin position="71"/>
        <end position="93"/>
    </location>
</feature>
<name>A0ABD6D944_9EURY</name>
<dbReference type="AlphaFoldDB" id="A0ABD6D944"/>
<feature type="transmembrane region" description="Helical" evidence="1">
    <location>
        <begin position="16"/>
        <end position="34"/>
    </location>
</feature>
<keyword evidence="1" id="KW-0472">Membrane</keyword>
<comment type="caution">
    <text evidence="2">The sequence shown here is derived from an EMBL/GenBank/DDBJ whole genome shotgun (WGS) entry which is preliminary data.</text>
</comment>
<dbReference type="EMBL" id="JBHUDM010000002">
    <property type="protein sequence ID" value="MFD1641892.1"/>
    <property type="molecule type" value="Genomic_DNA"/>
</dbReference>
<evidence type="ECO:0000256" key="1">
    <source>
        <dbReference type="SAM" id="Phobius"/>
    </source>
</evidence>